<accession>A0ABS5MJD0</accession>
<gene>
    <name evidence="2" type="ORF">JJQ58_00730</name>
</gene>
<proteinExistence type="predicted"/>
<dbReference type="GO" id="GO:0016787">
    <property type="term" value="F:hydrolase activity"/>
    <property type="evidence" value="ECO:0007669"/>
    <property type="project" value="UniProtKB-KW"/>
</dbReference>
<dbReference type="Gene3D" id="3.40.50.1820">
    <property type="entry name" value="alpha/beta hydrolase"/>
    <property type="match status" value="1"/>
</dbReference>
<evidence type="ECO:0000313" key="3">
    <source>
        <dbReference type="Proteomes" id="UP000681586"/>
    </source>
</evidence>
<keyword evidence="2" id="KW-0378">Hydrolase</keyword>
<dbReference type="Proteomes" id="UP000681586">
    <property type="component" value="Unassembled WGS sequence"/>
</dbReference>
<reference evidence="2 3" key="1">
    <citation type="submission" date="2021-05" db="EMBL/GenBank/DDBJ databases">
        <title>Staphylococcus fleurettii isolated from lake water in First Nation community in Manitoba, Canada.</title>
        <authorList>
            <person name="Bashar S."/>
            <person name="Murdock A."/>
            <person name="Patidar R."/>
            <person name="Golding G."/>
            <person name="Farenhorst A."/>
            <person name="Kumar A."/>
        </authorList>
    </citation>
    <scope>NUCLEOTIDE SEQUENCE [LARGE SCALE GENOMIC DNA]</scope>
    <source>
        <strain evidence="2 3">SF002</strain>
    </source>
</reference>
<name>A0ABS5MJD0_9STAP</name>
<dbReference type="InterPro" id="IPR000073">
    <property type="entry name" value="AB_hydrolase_1"/>
</dbReference>
<evidence type="ECO:0000259" key="1">
    <source>
        <dbReference type="Pfam" id="PF00561"/>
    </source>
</evidence>
<dbReference type="InterPro" id="IPR029058">
    <property type="entry name" value="AB_hydrolase_fold"/>
</dbReference>
<dbReference type="PANTHER" id="PTHR43433">
    <property type="entry name" value="HYDROLASE, ALPHA/BETA FOLD FAMILY PROTEIN"/>
    <property type="match status" value="1"/>
</dbReference>
<feature type="domain" description="AB hydrolase-1" evidence="1">
    <location>
        <begin position="35"/>
        <end position="268"/>
    </location>
</feature>
<sequence>MMKSLQYQNVPNEFVTSNKNTQFAYRILGEDNNKTLLLLTHLAATMENWDPKLINTLSEKYRVIVFDNKGVGLSKGKVPNTIEEMAEDVLEFIDALQLNTINVLGLSMGGMVAQELVKIASEKIDKLILVGTGPRGGEGIEKIIPIANKLSFKAILHAKDPKYYLFFNQDDVGRTKATEYLKRLKERKINRDKKITLSPYIKQLKAIKKWGNANRESLNYIDMPTLIVNGDNDKMVPTQNSFVLANEISYSEIKIYQNAGHGSLFQEPIDFCESVNEFIGE</sequence>
<comment type="caution">
    <text evidence="2">The sequence shown here is derived from an EMBL/GenBank/DDBJ whole genome shotgun (WGS) entry which is preliminary data.</text>
</comment>
<dbReference type="RefSeq" id="WP_203153385.1">
    <property type="nucleotide sequence ID" value="NZ_JAEPSA010000003.1"/>
</dbReference>
<dbReference type="PRINTS" id="PR00111">
    <property type="entry name" value="ABHYDROLASE"/>
</dbReference>
<dbReference type="Pfam" id="PF00561">
    <property type="entry name" value="Abhydrolase_1"/>
    <property type="match status" value="1"/>
</dbReference>
<dbReference type="EMBL" id="JAGXBM010000001">
    <property type="protein sequence ID" value="MBS3696003.1"/>
    <property type="molecule type" value="Genomic_DNA"/>
</dbReference>
<dbReference type="SUPFAM" id="SSF53474">
    <property type="entry name" value="alpha/beta-Hydrolases"/>
    <property type="match status" value="1"/>
</dbReference>
<protein>
    <submittedName>
        <fullName evidence="2">Alpha/beta hydrolase</fullName>
    </submittedName>
</protein>
<organism evidence="2 3">
    <name type="scientific">Mammaliicoccus fleurettii</name>
    <dbReference type="NCBI Taxonomy" id="150056"/>
    <lineage>
        <taxon>Bacteria</taxon>
        <taxon>Bacillati</taxon>
        <taxon>Bacillota</taxon>
        <taxon>Bacilli</taxon>
        <taxon>Bacillales</taxon>
        <taxon>Staphylococcaceae</taxon>
        <taxon>Mammaliicoccus</taxon>
    </lineage>
</organism>
<dbReference type="PANTHER" id="PTHR43433:SF5">
    <property type="entry name" value="AB HYDROLASE-1 DOMAIN-CONTAINING PROTEIN"/>
    <property type="match status" value="1"/>
</dbReference>
<dbReference type="InterPro" id="IPR050471">
    <property type="entry name" value="AB_hydrolase"/>
</dbReference>
<keyword evidence="3" id="KW-1185">Reference proteome</keyword>
<evidence type="ECO:0000313" key="2">
    <source>
        <dbReference type="EMBL" id="MBS3696003.1"/>
    </source>
</evidence>